<organism evidence="3 4">
    <name type="scientific">Venturia nashicola</name>
    <dbReference type="NCBI Taxonomy" id="86259"/>
    <lineage>
        <taxon>Eukaryota</taxon>
        <taxon>Fungi</taxon>
        <taxon>Dikarya</taxon>
        <taxon>Ascomycota</taxon>
        <taxon>Pezizomycotina</taxon>
        <taxon>Dothideomycetes</taxon>
        <taxon>Pleosporomycetidae</taxon>
        <taxon>Venturiales</taxon>
        <taxon>Venturiaceae</taxon>
        <taxon>Venturia</taxon>
    </lineage>
</organism>
<name>A0A4Z1NUH6_9PEZI</name>
<comment type="caution">
    <text evidence="3">The sequence shown here is derived from an EMBL/GenBank/DDBJ whole genome shotgun (WGS) entry which is preliminary data.</text>
</comment>
<dbReference type="Gene3D" id="3.40.50.2000">
    <property type="entry name" value="Glycogen Phosphorylase B"/>
    <property type="match status" value="1"/>
</dbReference>
<sequence>MASMKNYLKAHGIMKPVDLFSVYRPNNLTWISQGSLEADFPLTIIPDNVKAVGPINLAAASAAEQDPELATWIKKAPTVMINLGSHLDYDERDAKEMAGAIKTLLEFTDVQVLWKIQKRKGRGGAVAVDFPMDFVKDLLGGSFGRLRMTKWLSIDPPAMLETGNIAAAVTHGGASSFHEAMINGVPQVIIPVWLDHYEIRDASRAFWDRHLG</sequence>
<dbReference type="STRING" id="86259.A0A4Z1NUH6"/>
<reference evidence="3 4" key="1">
    <citation type="submission" date="2019-04" db="EMBL/GenBank/DDBJ databases">
        <title>High contiguity whole genome sequence and gene annotation resource for two Venturia nashicola isolates.</title>
        <authorList>
            <person name="Prokchorchik M."/>
            <person name="Won K."/>
            <person name="Lee Y."/>
            <person name="Choi E.D."/>
            <person name="Segonzac C."/>
            <person name="Sohn K.H."/>
        </authorList>
    </citation>
    <scope>NUCLEOTIDE SEQUENCE [LARGE SCALE GENOMIC DNA]</scope>
    <source>
        <strain evidence="3 4">PRI2</strain>
    </source>
</reference>
<dbReference type="EMBL" id="SNSC02000017">
    <property type="protein sequence ID" value="TID17015.1"/>
    <property type="molecule type" value="Genomic_DNA"/>
</dbReference>
<dbReference type="Pfam" id="PF00201">
    <property type="entry name" value="UDPGT"/>
    <property type="match status" value="1"/>
</dbReference>
<dbReference type="PANTHER" id="PTHR48043">
    <property type="entry name" value="EG:EG0003.4 PROTEIN-RELATED"/>
    <property type="match status" value="1"/>
</dbReference>
<evidence type="ECO:0000313" key="4">
    <source>
        <dbReference type="Proteomes" id="UP000298493"/>
    </source>
</evidence>
<gene>
    <name evidence="3" type="ORF">E6O75_ATG09781</name>
</gene>
<evidence type="ECO:0000256" key="1">
    <source>
        <dbReference type="ARBA" id="ARBA00022676"/>
    </source>
</evidence>
<dbReference type="Proteomes" id="UP000298493">
    <property type="component" value="Unassembled WGS sequence"/>
</dbReference>
<evidence type="ECO:0008006" key="5">
    <source>
        <dbReference type="Google" id="ProtNLM"/>
    </source>
</evidence>
<keyword evidence="1" id="KW-0328">Glycosyltransferase</keyword>
<dbReference type="InterPro" id="IPR050271">
    <property type="entry name" value="UDP-glycosyltransferase"/>
</dbReference>
<keyword evidence="4" id="KW-1185">Reference proteome</keyword>
<protein>
    <recommendedName>
        <fullName evidence="5">Glycosyltransferase family 1 protein</fullName>
    </recommendedName>
</protein>
<evidence type="ECO:0000256" key="2">
    <source>
        <dbReference type="ARBA" id="ARBA00022679"/>
    </source>
</evidence>
<dbReference type="AlphaFoldDB" id="A0A4Z1NUH6"/>
<accession>A0A4Z1NUH6</accession>
<proteinExistence type="predicted"/>
<dbReference type="SUPFAM" id="SSF53756">
    <property type="entry name" value="UDP-Glycosyltransferase/glycogen phosphorylase"/>
    <property type="match status" value="1"/>
</dbReference>
<evidence type="ECO:0000313" key="3">
    <source>
        <dbReference type="EMBL" id="TID17015.1"/>
    </source>
</evidence>
<dbReference type="InterPro" id="IPR002213">
    <property type="entry name" value="UDP_glucos_trans"/>
</dbReference>
<dbReference type="GO" id="GO:0008194">
    <property type="term" value="F:UDP-glycosyltransferase activity"/>
    <property type="evidence" value="ECO:0007669"/>
    <property type="project" value="InterPro"/>
</dbReference>
<dbReference type="PANTHER" id="PTHR48043:SF145">
    <property type="entry name" value="FI06409P-RELATED"/>
    <property type="match status" value="1"/>
</dbReference>
<keyword evidence="2" id="KW-0808">Transferase</keyword>